<reference evidence="9 10" key="1">
    <citation type="submission" date="2021-08" db="EMBL/GenBank/DDBJ databases">
        <title>Lysobacter sp. strain CJ11 Genome sequencing and assembly.</title>
        <authorList>
            <person name="Kim I."/>
        </authorList>
    </citation>
    <scope>NUCLEOTIDE SEQUENCE [LARGE SCALE GENOMIC DNA]</scope>
    <source>
        <strain evidence="9 10">CJ11</strain>
    </source>
</reference>
<protein>
    <recommendedName>
        <fullName evidence="3">DNA topoisomerase</fullName>
        <ecNumber evidence="3">5.6.2.1</ecNumber>
    </recommendedName>
</protein>
<dbReference type="SUPFAM" id="SSF55869">
    <property type="entry name" value="DNA topoisomerase I domain"/>
    <property type="match status" value="1"/>
</dbReference>
<dbReference type="Proteomes" id="UP000824755">
    <property type="component" value="Chromosome"/>
</dbReference>
<evidence type="ECO:0000256" key="1">
    <source>
        <dbReference type="ARBA" id="ARBA00000213"/>
    </source>
</evidence>
<keyword evidence="4" id="KW-0799">Topoisomerase</keyword>
<evidence type="ECO:0000259" key="8">
    <source>
        <dbReference type="Pfam" id="PF21338"/>
    </source>
</evidence>
<feature type="domain" description="DNA topoisomerase IB N-terminal" evidence="8">
    <location>
        <begin position="2"/>
        <end position="44"/>
    </location>
</feature>
<accession>A0ABX8WSY7</accession>
<organism evidence="9 10">
    <name type="scientific">Lysobacter soyae</name>
    <dbReference type="NCBI Taxonomy" id="2764185"/>
    <lineage>
        <taxon>Bacteria</taxon>
        <taxon>Pseudomonadati</taxon>
        <taxon>Pseudomonadota</taxon>
        <taxon>Gammaproteobacteria</taxon>
        <taxon>Lysobacterales</taxon>
        <taxon>Lysobacteraceae</taxon>
        <taxon>Lysobacter</taxon>
    </lineage>
</organism>
<evidence type="ECO:0000256" key="5">
    <source>
        <dbReference type="ARBA" id="ARBA00023125"/>
    </source>
</evidence>
<feature type="domain" description="DNA topoisomerase I catalytic core eukaryotic-type" evidence="7">
    <location>
        <begin position="56"/>
        <end position="270"/>
    </location>
</feature>
<dbReference type="EMBL" id="CP080544">
    <property type="protein sequence ID" value="QYR53919.1"/>
    <property type="molecule type" value="Genomic_DNA"/>
</dbReference>
<dbReference type="Pfam" id="PF21338">
    <property type="entry name" value="Top1B_N_bact"/>
    <property type="match status" value="1"/>
</dbReference>
<evidence type="ECO:0000256" key="4">
    <source>
        <dbReference type="ARBA" id="ARBA00023029"/>
    </source>
</evidence>
<keyword evidence="10" id="KW-1185">Reference proteome</keyword>
<keyword evidence="6" id="KW-0413">Isomerase</keyword>
<evidence type="ECO:0000313" key="9">
    <source>
        <dbReference type="EMBL" id="QYR53919.1"/>
    </source>
</evidence>
<dbReference type="Pfam" id="PF01028">
    <property type="entry name" value="Topoisom_I"/>
    <property type="match status" value="1"/>
</dbReference>
<evidence type="ECO:0000259" key="7">
    <source>
        <dbReference type="Pfam" id="PF01028"/>
    </source>
</evidence>
<dbReference type="InterPro" id="IPR014711">
    <property type="entry name" value="TopoI_cat_a-hlx-sub_euk"/>
</dbReference>
<comment type="catalytic activity">
    <reaction evidence="1">
        <text>ATP-independent breakage of single-stranded DNA, followed by passage and rejoining.</text>
        <dbReference type="EC" id="5.6.2.1"/>
    </reaction>
</comment>
<sequence>MPDGHCVRDAKAIDRITALAIPPAWSDVWICTSANGHLQATGRDAKGRKQYRYHAAWRSTRDSGKFDRVVSFGQQLPKLRAAVRKALAAPGFPREKVIAMVVAVLADTLIRVGNAAYAKENNSFGVTTLRNRHVDFVQGGRAQFHFKGKSGKTHDIALDDKRLVKLIRKCQQLPGQALFQYIDENDKRTPVESGDVNAWLREIAGDDFTAKDFRTWAGTSIAFRRFCETPLPEGVQGKPPSERALASIEKAIVAEIAEVLGNTVAVCRKSYIDPAVFEAWRQGKLSNVQARTRGPRQWEAETLAFLKRARRAKHR</sequence>
<dbReference type="PRINTS" id="PR00416">
    <property type="entry name" value="EUTPISMRASEI"/>
</dbReference>
<keyword evidence="5" id="KW-0238">DNA-binding</keyword>
<dbReference type="Gene3D" id="1.10.132.120">
    <property type="match status" value="1"/>
</dbReference>
<dbReference type="EC" id="5.6.2.1" evidence="3"/>
<dbReference type="InterPro" id="IPR011010">
    <property type="entry name" value="DNA_brk_join_enz"/>
</dbReference>
<evidence type="ECO:0000313" key="10">
    <source>
        <dbReference type="Proteomes" id="UP000824755"/>
    </source>
</evidence>
<dbReference type="InterPro" id="IPR035447">
    <property type="entry name" value="DNA_topo_I_N_sf"/>
</dbReference>
<dbReference type="InterPro" id="IPR013500">
    <property type="entry name" value="TopoI_cat_euk"/>
</dbReference>
<dbReference type="Gene3D" id="3.90.15.10">
    <property type="entry name" value="Topoisomerase I, Chain A, domain 3"/>
    <property type="match status" value="1"/>
</dbReference>
<evidence type="ECO:0000256" key="2">
    <source>
        <dbReference type="ARBA" id="ARBA00006645"/>
    </source>
</evidence>
<evidence type="ECO:0000256" key="3">
    <source>
        <dbReference type="ARBA" id="ARBA00012891"/>
    </source>
</evidence>
<dbReference type="Gene3D" id="3.30.66.10">
    <property type="entry name" value="DNA topoisomerase I domain"/>
    <property type="match status" value="1"/>
</dbReference>
<name>A0ABX8WSY7_9GAMM</name>
<dbReference type="InterPro" id="IPR049331">
    <property type="entry name" value="Top1B_N_bact"/>
</dbReference>
<dbReference type="PROSITE" id="PS52038">
    <property type="entry name" value="TOPO_IB_2"/>
    <property type="match status" value="1"/>
</dbReference>
<proteinExistence type="inferred from homology"/>
<dbReference type="SUPFAM" id="SSF56349">
    <property type="entry name" value="DNA breaking-rejoining enzymes"/>
    <property type="match status" value="1"/>
</dbReference>
<gene>
    <name evidence="9" type="ORF">H8L67_03780</name>
</gene>
<evidence type="ECO:0000256" key="6">
    <source>
        <dbReference type="ARBA" id="ARBA00023235"/>
    </source>
</evidence>
<dbReference type="InterPro" id="IPR001631">
    <property type="entry name" value="TopoI"/>
</dbReference>
<comment type="similarity">
    <text evidence="2">Belongs to the type IB topoisomerase family.</text>
</comment>